<sequence length="384" mass="44598">MRIYLLFTLVLSFFLCQGQRLIYPPQIPTEKIRIILEQTKGGTVADRISDLQYIPLKGDKTNLIDNIGNIAILEDRIAILSSISGALFLYNKDGTFIKKITKIEGHKSRYGNTLFYEIKVKDGNFVASHGEFEVTIGKEGNILDTLSKQYEENNDVSERLQLDDKELSFTNPYYRNTKKDNRAISAGDNIWIRYDSKDTIRSYYSLGYAFSKINNSEAYCTLPNNTKIFKLNAAGIEKVYDIIFPFNNTMDSSAGQIYKDYETYEKYIKANPQKVYGLGNVVPHHRYLIFLAGRYHDPRWIAYDLESKEAWGLDYIIPDKSNDYLSFFDTNNIITDGEYLYSYIYPQQVRSAKNKSMDERHSIRKEYADLEKYNNPVLVRFKIK</sequence>
<protein>
    <recommendedName>
        <fullName evidence="3">6-bladed beta-propeller protein</fullName>
    </recommendedName>
</protein>
<dbReference type="STRING" id="1513896.SAMN05660841_02038"/>
<gene>
    <name evidence="1" type="ORF">SAMN05660841_02038</name>
</gene>
<reference evidence="2" key="1">
    <citation type="submission" date="2017-02" db="EMBL/GenBank/DDBJ databases">
        <authorList>
            <person name="Varghese N."/>
            <person name="Submissions S."/>
        </authorList>
    </citation>
    <scope>NUCLEOTIDE SEQUENCE [LARGE SCALE GENOMIC DNA]</scope>
    <source>
        <strain evidence="2">DSM 24091</strain>
    </source>
</reference>
<dbReference type="RefSeq" id="WP_079642974.1">
    <property type="nucleotide sequence ID" value="NZ_FUZF01000007.1"/>
</dbReference>
<organism evidence="1 2">
    <name type="scientific">Sphingobacterium nematocida</name>
    <dbReference type="NCBI Taxonomy" id="1513896"/>
    <lineage>
        <taxon>Bacteria</taxon>
        <taxon>Pseudomonadati</taxon>
        <taxon>Bacteroidota</taxon>
        <taxon>Sphingobacteriia</taxon>
        <taxon>Sphingobacteriales</taxon>
        <taxon>Sphingobacteriaceae</taxon>
        <taxon>Sphingobacterium</taxon>
    </lineage>
</organism>
<name>A0A1T5DKC2_9SPHI</name>
<dbReference type="EMBL" id="FUZF01000007">
    <property type="protein sequence ID" value="SKB72159.1"/>
    <property type="molecule type" value="Genomic_DNA"/>
</dbReference>
<keyword evidence="2" id="KW-1185">Reference proteome</keyword>
<proteinExistence type="predicted"/>
<dbReference type="Pfam" id="PF17170">
    <property type="entry name" value="DUF5128"/>
    <property type="match status" value="1"/>
</dbReference>
<accession>A0A1T5DKC2</accession>
<evidence type="ECO:0000313" key="2">
    <source>
        <dbReference type="Proteomes" id="UP000190150"/>
    </source>
</evidence>
<dbReference type="OrthoDB" id="699377at2"/>
<evidence type="ECO:0000313" key="1">
    <source>
        <dbReference type="EMBL" id="SKB72159.1"/>
    </source>
</evidence>
<dbReference type="AlphaFoldDB" id="A0A1T5DKC2"/>
<dbReference type="Proteomes" id="UP000190150">
    <property type="component" value="Unassembled WGS sequence"/>
</dbReference>
<evidence type="ECO:0008006" key="3">
    <source>
        <dbReference type="Google" id="ProtNLM"/>
    </source>
</evidence>